<evidence type="ECO:0000313" key="10">
    <source>
        <dbReference type="EMBL" id="RDY06332.1"/>
    </source>
</evidence>
<dbReference type="PANTHER" id="PTHR47999">
    <property type="entry name" value="TRANSCRIPTION FACTOR MYB8-RELATED-RELATED"/>
    <property type="match status" value="1"/>
</dbReference>
<dbReference type="FunFam" id="1.10.10.60:FF:000121">
    <property type="entry name" value="Myb transcription factor"/>
    <property type="match status" value="1"/>
</dbReference>
<dbReference type="SMART" id="SM00717">
    <property type="entry name" value="SANT"/>
    <property type="match status" value="2"/>
</dbReference>
<dbReference type="GO" id="GO:0043565">
    <property type="term" value="F:sequence-specific DNA binding"/>
    <property type="evidence" value="ECO:0007669"/>
    <property type="project" value="UniProtKB-ARBA"/>
</dbReference>
<evidence type="ECO:0000256" key="6">
    <source>
        <dbReference type="ARBA" id="ARBA00023242"/>
    </source>
</evidence>
<organism evidence="10 11">
    <name type="scientific">Mucuna pruriens</name>
    <name type="common">Velvet bean</name>
    <name type="synonym">Dolichos pruriens</name>
    <dbReference type="NCBI Taxonomy" id="157652"/>
    <lineage>
        <taxon>Eukaryota</taxon>
        <taxon>Viridiplantae</taxon>
        <taxon>Streptophyta</taxon>
        <taxon>Embryophyta</taxon>
        <taxon>Tracheophyta</taxon>
        <taxon>Spermatophyta</taxon>
        <taxon>Magnoliopsida</taxon>
        <taxon>eudicotyledons</taxon>
        <taxon>Gunneridae</taxon>
        <taxon>Pentapetalae</taxon>
        <taxon>rosids</taxon>
        <taxon>fabids</taxon>
        <taxon>Fabales</taxon>
        <taxon>Fabaceae</taxon>
        <taxon>Papilionoideae</taxon>
        <taxon>50 kb inversion clade</taxon>
        <taxon>NPAAA clade</taxon>
        <taxon>indigoferoid/millettioid clade</taxon>
        <taxon>Phaseoleae</taxon>
        <taxon>Mucuna</taxon>
    </lineage>
</organism>
<dbReference type="GO" id="GO:0006950">
    <property type="term" value="P:response to stress"/>
    <property type="evidence" value="ECO:0007669"/>
    <property type="project" value="UniProtKB-ARBA"/>
</dbReference>
<feature type="compositionally biased region" description="Polar residues" evidence="7">
    <location>
        <begin position="193"/>
        <end position="216"/>
    </location>
</feature>
<dbReference type="Proteomes" id="UP000257109">
    <property type="component" value="Unassembled WGS sequence"/>
</dbReference>
<dbReference type="PROSITE" id="PS51294">
    <property type="entry name" value="HTH_MYB"/>
    <property type="match status" value="2"/>
</dbReference>
<feature type="region of interest" description="Disordered" evidence="7">
    <location>
        <begin position="147"/>
        <end position="216"/>
    </location>
</feature>
<dbReference type="CDD" id="cd00167">
    <property type="entry name" value="SANT"/>
    <property type="match status" value="2"/>
</dbReference>
<keyword evidence="4" id="KW-0238">DNA-binding</keyword>
<dbReference type="STRING" id="157652.A0A371HU65"/>
<feature type="compositionally biased region" description="Basic and acidic residues" evidence="7">
    <location>
        <begin position="179"/>
        <end position="190"/>
    </location>
</feature>
<keyword evidence="5" id="KW-0804">Transcription</keyword>
<feature type="domain" description="HTH myb-type" evidence="9">
    <location>
        <begin position="9"/>
        <end position="61"/>
    </location>
</feature>
<evidence type="ECO:0000259" key="8">
    <source>
        <dbReference type="PROSITE" id="PS50090"/>
    </source>
</evidence>
<evidence type="ECO:0000256" key="7">
    <source>
        <dbReference type="SAM" id="MobiDB-lite"/>
    </source>
</evidence>
<dbReference type="GO" id="GO:0045893">
    <property type="term" value="P:positive regulation of DNA-templated transcription"/>
    <property type="evidence" value="ECO:0007669"/>
    <property type="project" value="UniProtKB-ARBA"/>
</dbReference>
<dbReference type="PANTHER" id="PTHR47999:SF91">
    <property type="entry name" value="TRANSCRIPTION FACTOR MYB111"/>
    <property type="match status" value="1"/>
</dbReference>
<evidence type="ECO:0000259" key="9">
    <source>
        <dbReference type="PROSITE" id="PS51294"/>
    </source>
</evidence>
<evidence type="ECO:0000313" key="11">
    <source>
        <dbReference type="Proteomes" id="UP000257109"/>
    </source>
</evidence>
<dbReference type="GO" id="GO:0005634">
    <property type="term" value="C:nucleus"/>
    <property type="evidence" value="ECO:0007669"/>
    <property type="project" value="UniProtKB-SubCell"/>
</dbReference>
<dbReference type="InterPro" id="IPR017930">
    <property type="entry name" value="Myb_dom"/>
</dbReference>
<feature type="domain" description="HTH myb-type" evidence="9">
    <location>
        <begin position="62"/>
        <end position="116"/>
    </location>
</feature>
<evidence type="ECO:0000256" key="5">
    <source>
        <dbReference type="ARBA" id="ARBA00023163"/>
    </source>
</evidence>
<dbReference type="InterPro" id="IPR015495">
    <property type="entry name" value="Myb_TF_plants"/>
</dbReference>
<evidence type="ECO:0000256" key="1">
    <source>
        <dbReference type="ARBA" id="ARBA00004123"/>
    </source>
</evidence>
<reference evidence="10" key="1">
    <citation type="submission" date="2018-05" db="EMBL/GenBank/DDBJ databases">
        <title>Draft genome of Mucuna pruriens seed.</title>
        <authorList>
            <person name="Nnadi N.E."/>
            <person name="Vos R."/>
            <person name="Hasami M.H."/>
            <person name="Devisetty U.K."/>
            <person name="Aguiy J.C."/>
        </authorList>
    </citation>
    <scope>NUCLEOTIDE SEQUENCE [LARGE SCALE GENOMIC DNA]</scope>
    <source>
        <strain evidence="10">JCA_2017</strain>
    </source>
</reference>
<accession>A0A371HU65</accession>
<keyword evidence="3" id="KW-0805">Transcription regulation</keyword>
<dbReference type="Pfam" id="PF00249">
    <property type="entry name" value="Myb_DNA-binding"/>
    <property type="match status" value="2"/>
</dbReference>
<feature type="compositionally biased region" description="Polar residues" evidence="7">
    <location>
        <begin position="150"/>
        <end position="173"/>
    </location>
</feature>
<dbReference type="AlphaFoldDB" id="A0A371HU65"/>
<dbReference type="Gene3D" id="1.10.10.60">
    <property type="entry name" value="Homeodomain-like"/>
    <property type="match status" value="2"/>
</dbReference>
<feature type="non-terminal residue" evidence="10">
    <location>
        <position position="1"/>
    </location>
</feature>
<dbReference type="EMBL" id="QJKJ01001705">
    <property type="protein sequence ID" value="RDY06332.1"/>
    <property type="molecule type" value="Genomic_DNA"/>
</dbReference>
<sequence length="357" mass="40440">MGRAPCCDKVGLKKGRWTVEEDEILTNYILANGEGSWRSLPKNAGLLRCGKSCRLRWINYLRADLKRGNISVEEESTIVKLHASFGNRWSLIASHLPGRTDNEIKNYWNSHLSRKVYTFRGTSNKEIIPLPPKRKGGRTSRWAMKKNKNYVRTTPTQQSPKLIDTTHQNNNQALPLPALERENLDSKTEEQVDGSSTSTSTSAHPQEDTITTTQEENVAGTMLVQCLVGEKEIKAPILGPYEEEVLTFSDIMDDCWQVASVDFTFFGAERASNIDVGGNEKGDTCTNNMVRSEEDRESSVNHGWNRESGELHSSSSMALGLDDNWDWESVVQLDHNNESVSWEHHQNLLTWLWEDED</sequence>
<comment type="caution">
    <text evidence="10">The sequence shown here is derived from an EMBL/GenBank/DDBJ whole genome shotgun (WGS) entry which is preliminary data.</text>
</comment>
<dbReference type="InterPro" id="IPR009057">
    <property type="entry name" value="Homeodomain-like_sf"/>
</dbReference>
<feature type="region of interest" description="Disordered" evidence="7">
    <location>
        <begin position="277"/>
        <end position="309"/>
    </location>
</feature>
<proteinExistence type="predicted"/>
<gene>
    <name evidence="10" type="primary">MYB111</name>
    <name evidence="10" type="ORF">CR513_09693</name>
</gene>
<dbReference type="SUPFAM" id="SSF46689">
    <property type="entry name" value="Homeodomain-like"/>
    <property type="match status" value="1"/>
</dbReference>
<keyword evidence="11" id="KW-1185">Reference proteome</keyword>
<evidence type="ECO:0000256" key="3">
    <source>
        <dbReference type="ARBA" id="ARBA00023015"/>
    </source>
</evidence>
<dbReference type="InterPro" id="IPR001005">
    <property type="entry name" value="SANT/Myb"/>
</dbReference>
<evidence type="ECO:0000256" key="4">
    <source>
        <dbReference type="ARBA" id="ARBA00023125"/>
    </source>
</evidence>
<dbReference type="FunFam" id="1.10.10.60:FF:000231">
    <property type="entry name" value="Myb transcription factor"/>
    <property type="match status" value="1"/>
</dbReference>
<feature type="domain" description="Myb-like" evidence="8">
    <location>
        <begin position="62"/>
        <end position="112"/>
    </location>
</feature>
<feature type="domain" description="Myb-like" evidence="8">
    <location>
        <begin position="9"/>
        <end position="61"/>
    </location>
</feature>
<dbReference type="PROSITE" id="PS50090">
    <property type="entry name" value="MYB_LIKE"/>
    <property type="match status" value="2"/>
</dbReference>
<comment type="subcellular location">
    <subcellularLocation>
        <location evidence="1">Nucleus</location>
    </subcellularLocation>
</comment>
<protein>
    <submittedName>
        <fullName evidence="10">Transcription factor MYB111</fullName>
    </submittedName>
</protein>
<dbReference type="OrthoDB" id="2143914at2759"/>
<evidence type="ECO:0000256" key="2">
    <source>
        <dbReference type="ARBA" id="ARBA00022737"/>
    </source>
</evidence>
<feature type="compositionally biased region" description="Basic and acidic residues" evidence="7">
    <location>
        <begin position="291"/>
        <end position="309"/>
    </location>
</feature>
<keyword evidence="2" id="KW-0677">Repeat</keyword>
<dbReference type="GO" id="GO:0046148">
    <property type="term" value="P:pigment biosynthetic process"/>
    <property type="evidence" value="ECO:0007669"/>
    <property type="project" value="UniProtKB-ARBA"/>
</dbReference>
<name>A0A371HU65_MUCPR</name>
<keyword evidence="6" id="KW-0539">Nucleus</keyword>